<protein>
    <submittedName>
        <fullName evidence="1">Uncharacterized protein</fullName>
    </submittedName>
</protein>
<proteinExistence type="predicted"/>
<gene>
    <name evidence="1" type="ORF">AQI94_25220</name>
</gene>
<sequence>MVGMTQNNPAATENRPTISIDQFNQLSETMYRAQLGVSASQELRPGQEPRQPHRDLALQVLQTLGLSLRVEDPEEFKKALGHGNW</sequence>
<reference evidence="1 2" key="1">
    <citation type="submission" date="2015-10" db="EMBL/GenBank/DDBJ databases">
        <title>Draft genome sequence of Streptomyces pseudovenezuelae DSM 40212, type strain for the species Streptomyces pseudovenezuelae.</title>
        <authorList>
            <person name="Ruckert C."/>
            <person name="Winkler A."/>
            <person name="Kalinowski J."/>
            <person name="Kampfer P."/>
            <person name="Glaeser S."/>
        </authorList>
    </citation>
    <scope>NUCLEOTIDE SEQUENCE [LARGE SCALE GENOMIC DNA]</scope>
    <source>
        <strain evidence="1 2">DSM 40212</strain>
    </source>
</reference>
<name>A0A101N270_9ACTN</name>
<organism evidence="1 2">
    <name type="scientific">Streptomyces pseudovenezuelae</name>
    <dbReference type="NCBI Taxonomy" id="67350"/>
    <lineage>
        <taxon>Bacteria</taxon>
        <taxon>Bacillati</taxon>
        <taxon>Actinomycetota</taxon>
        <taxon>Actinomycetes</taxon>
        <taxon>Kitasatosporales</taxon>
        <taxon>Streptomycetaceae</taxon>
        <taxon>Streptomyces</taxon>
        <taxon>Streptomyces aurantiacus group</taxon>
    </lineage>
</organism>
<dbReference type="EMBL" id="LMWM01000029">
    <property type="protein sequence ID" value="KUM85184.1"/>
    <property type="molecule type" value="Genomic_DNA"/>
</dbReference>
<dbReference type="AlphaFoldDB" id="A0A101N270"/>
<dbReference type="Proteomes" id="UP000053039">
    <property type="component" value="Unassembled WGS sequence"/>
</dbReference>
<accession>A0A101N270</accession>
<evidence type="ECO:0000313" key="2">
    <source>
        <dbReference type="Proteomes" id="UP000053039"/>
    </source>
</evidence>
<comment type="caution">
    <text evidence="1">The sequence shown here is derived from an EMBL/GenBank/DDBJ whole genome shotgun (WGS) entry which is preliminary data.</text>
</comment>
<evidence type="ECO:0000313" key="1">
    <source>
        <dbReference type="EMBL" id="KUM85184.1"/>
    </source>
</evidence>